<keyword evidence="2" id="KW-1185">Reference proteome</keyword>
<evidence type="ECO:0000313" key="1">
    <source>
        <dbReference type="EMBL" id="PRQ29977.1"/>
    </source>
</evidence>
<evidence type="ECO:0000313" key="2">
    <source>
        <dbReference type="Proteomes" id="UP000238479"/>
    </source>
</evidence>
<sequence>MTKVDKGKEDVSHSNSCLLASSTTIPTHSLFQTLKQLVALCSDMFCSRL</sequence>
<gene>
    <name evidence="1" type="ORF">RchiOBHm_Chr5g0019641</name>
</gene>
<dbReference type="AlphaFoldDB" id="A0A2P6Q732"/>
<protein>
    <submittedName>
        <fullName evidence="1">Uncharacterized protein</fullName>
    </submittedName>
</protein>
<reference evidence="1 2" key="1">
    <citation type="journal article" date="2018" name="Nat. Genet.">
        <title>The Rosa genome provides new insights in the design of modern roses.</title>
        <authorList>
            <person name="Bendahmane M."/>
        </authorList>
    </citation>
    <scope>NUCLEOTIDE SEQUENCE [LARGE SCALE GENOMIC DNA]</scope>
    <source>
        <strain evidence="2">cv. Old Blush</strain>
    </source>
</reference>
<dbReference type="Gramene" id="PRQ29977">
    <property type="protein sequence ID" value="PRQ29977"/>
    <property type="gene ID" value="RchiOBHm_Chr5g0019641"/>
</dbReference>
<dbReference type="EMBL" id="PDCK01000043">
    <property type="protein sequence ID" value="PRQ29977.1"/>
    <property type="molecule type" value="Genomic_DNA"/>
</dbReference>
<dbReference type="Proteomes" id="UP000238479">
    <property type="component" value="Chromosome 5"/>
</dbReference>
<proteinExistence type="predicted"/>
<comment type="caution">
    <text evidence="1">The sequence shown here is derived from an EMBL/GenBank/DDBJ whole genome shotgun (WGS) entry which is preliminary data.</text>
</comment>
<name>A0A2P6Q732_ROSCH</name>
<organism evidence="1 2">
    <name type="scientific">Rosa chinensis</name>
    <name type="common">China rose</name>
    <dbReference type="NCBI Taxonomy" id="74649"/>
    <lineage>
        <taxon>Eukaryota</taxon>
        <taxon>Viridiplantae</taxon>
        <taxon>Streptophyta</taxon>
        <taxon>Embryophyta</taxon>
        <taxon>Tracheophyta</taxon>
        <taxon>Spermatophyta</taxon>
        <taxon>Magnoliopsida</taxon>
        <taxon>eudicotyledons</taxon>
        <taxon>Gunneridae</taxon>
        <taxon>Pentapetalae</taxon>
        <taxon>rosids</taxon>
        <taxon>fabids</taxon>
        <taxon>Rosales</taxon>
        <taxon>Rosaceae</taxon>
        <taxon>Rosoideae</taxon>
        <taxon>Rosoideae incertae sedis</taxon>
        <taxon>Rosa</taxon>
    </lineage>
</organism>
<accession>A0A2P6Q732</accession>